<protein>
    <recommendedName>
        <fullName evidence="4">Glycosyltransferase RgtA/B/C/D-like domain-containing protein</fullName>
    </recommendedName>
</protein>
<feature type="non-terminal residue" evidence="3">
    <location>
        <position position="221"/>
    </location>
</feature>
<keyword evidence="2" id="KW-1133">Transmembrane helix</keyword>
<gene>
    <name evidence="3" type="ORF">METZ01_LOCUS140632</name>
</gene>
<sequence length="221" mass="25316">VAKKSDRRRTRVQQEQPPATAPNPEVATLPVWRRSWFPIALYLVLSLLYFWEFPLSDKVIFGEDIGQDYHLGNTTISEKIDEFVPDMWSRQMGGYPISDEIRHNFFPTYLIELFTTHQRAIGWRYILTVAASGFGMFLFLRQIGVGQLASLWAGIAYLSAPTFMTFTLAGHFAKMSVIALFPYFCLCVDRGMTDGFKAARWWLLFSVLIALAAFSPHLQML</sequence>
<name>A0A381ZEN4_9ZZZZ</name>
<evidence type="ECO:0008006" key="4">
    <source>
        <dbReference type="Google" id="ProtNLM"/>
    </source>
</evidence>
<evidence type="ECO:0000256" key="1">
    <source>
        <dbReference type="SAM" id="MobiDB-lite"/>
    </source>
</evidence>
<feature type="transmembrane region" description="Helical" evidence="2">
    <location>
        <begin position="198"/>
        <end position="218"/>
    </location>
</feature>
<feature type="compositionally biased region" description="Basic residues" evidence="1">
    <location>
        <begin position="1"/>
        <end position="11"/>
    </location>
</feature>
<evidence type="ECO:0000256" key="2">
    <source>
        <dbReference type="SAM" id="Phobius"/>
    </source>
</evidence>
<feature type="region of interest" description="Disordered" evidence="1">
    <location>
        <begin position="1"/>
        <end position="23"/>
    </location>
</feature>
<accession>A0A381ZEN4</accession>
<keyword evidence="2" id="KW-0812">Transmembrane</keyword>
<feature type="transmembrane region" description="Helical" evidence="2">
    <location>
        <begin position="125"/>
        <end position="143"/>
    </location>
</feature>
<organism evidence="3">
    <name type="scientific">marine metagenome</name>
    <dbReference type="NCBI Taxonomy" id="408172"/>
    <lineage>
        <taxon>unclassified sequences</taxon>
        <taxon>metagenomes</taxon>
        <taxon>ecological metagenomes</taxon>
    </lineage>
</organism>
<feature type="transmembrane region" description="Helical" evidence="2">
    <location>
        <begin position="163"/>
        <end position="186"/>
    </location>
</feature>
<keyword evidence="2" id="KW-0472">Membrane</keyword>
<reference evidence="3" key="1">
    <citation type="submission" date="2018-05" db="EMBL/GenBank/DDBJ databases">
        <authorList>
            <person name="Lanie J.A."/>
            <person name="Ng W.-L."/>
            <person name="Kazmierczak K.M."/>
            <person name="Andrzejewski T.M."/>
            <person name="Davidsen T.M."/>
            <person name="Wayne K.J."/>
            <person name="Tettelin H."/>
            <person name="Glass J.I."/>
            <person name="Rusch D."/>
            <person name="Podicherti R."/>
            <person name="Tsui H.-C.T."/>
            <person name="Winkler M.E."/>
        </authorList>
    </citation>
    <scope>NUCLEOTIDE SEQUENCE</scope>
</reference>
<dbReference type="AlphaFoldDB" id="A0A381ZEN4"/>
<proteinExistence type="predicted"/>
<feature type="non-terminal residue" evidence="3">
    <location>
        <position position="1"/>
    </location>
</feature>
<evidence type="ECO:0000313" key="3">
    <source>
        <dbReference type="EMBL" id="SVA87778.1"/>
    </source>
</evidence>
<dbReference type="EMBL" id="UINC01021047">
    <property type="protein sequence ID" value="SVA87778.1"/>
    <property type="molecule type" value="Genomic_DNA"/>
</dbReference>